<comment type="caution">
    <text evidence="1">The sequence shown here is derived from an EMBL/GenBank/DDBJ whole genome shotgun (WGS) entry which is preliminary data.</text>
</comment>
<organism evidence="1 2">
    <name type="scientific">Nonomuraea marmarensis</name>
    <dbReference type="NCBI Taxonomy" id="3351344"/>
    <lineage>
        <taxon>Bacteria</taxon>
        <taxon>Bacillati</taxon>
        <taxon>Actinomycetota</taxon>
        <taxon>Actinomycetes</taxon>
        <taxon>Streptosporangiales</taxon>
        <taxon>Streptosporangiaceae</taxon>
        <taxon>Nonomuraea</taxon>
    </lineage>
</organism>
<dbReference type="SUPFAM" id="SSF53474">
    <property type="entry name" value="alpha/beta-Hydrolases"/>
    <property type="match status" value="1"/>
</dbReference>
<evidence type="ECO:0000313" key="1">
    <source>
        <dbReference type="EMBL" id="MFG1709803.1"/>
    </source>
</evidence>
<proteinExistence type="predicted"/>
<dbReference type="InterPro" id="IPR029058">
    <property type="entry name" value="AB_hydrolase_fold"/>
</dbReference>
<name>A0ABW7AQW1_9ACTN</name>
<dbReference type="Proteomes" id="UP001603978">
    <property type="component" value="Unassembled WGS sequence"/>
</dbReference>
<protein>
    <submittedName>
        <fullName evidence="1">Uncharacterized protein</fullName>
    </submittedName>
</protein>
<evidence type="ECO:0000313" key="2">
    <source>
        <dbReference type="Proteomes" id="UP001603978"/>
    </source>
</evidence>
<dbReference type="RefSeq" id="WP_393174947.1">
    <property type="nucleotide sequence ID" value="NZ_JBICRM010000040.1"/>
</dbReference>
<keyword evidence="2" id="KW-1185">Reference proteome</keyword>
<dbReference type="Gene3D" id="3.40.50.1820">
    <property type="entry name" value="alpha/beta hydrolase"/>
    <property type="match status" value="1"/>
</dbReference>
<reference evidence="1 2" key="1">
    <citation type="submission" date="2024-10" db="EMBL/GenBank/DDBJ databases">
        <authorList>
            <person name="Topkara A.R."/>
            <person name="Saygin H."/>
        </authorList>
    </citation>
    <scope>NUCLEOTIDE SEQUENCE [LARGE SCALE GENOMIC DNA]</scope>
    <source>
        <strain evidence="1 2">M3C6</strain>
    </source>
</reference>
<sequence>MIAYPDGHGGCWADGRGVTTAEEAGVDDVAFLRALIDHAADRYATAPDQTVVAGVSNGVCRRVKRRHPARVVGRVGWRTVTRRRRSPADVVARRLGRAGR</sequence>
<gene>
    <name evidence="1" type="ORF">ACFLIM_42170</name>
</gene>
<accession>A0ABW7AQW1</accession>
<dbReference type="EMBL" id="JBICRM010000040">
    <property type="protein sequence ID" value="MFG1709803.1"/>
    <property type="molecule type" value="Genomic_DNA"/>
</dbReference>